<dbReference type="PANTHER" id="PTHR46796">
    <property type="entry name" value="HTH-TYPE TRANSCRIPTIONAL ACTIVATOR RHAS-RELATED"/>
    <property type="match status" value="1"/>
</dbReference>
<feature type="domain" description="HTH araC/xylS-type" evidence="4">
    <location>
        <begin position="214"/>
        <end position="283"/>
    </location>
</feature>
<dbReference type="PANTHER" id="PTHR46796:SF13">
    <property type="entry name" value="HTH-TYPE TRANSCRIPTIONAL ACTIVATOR RHAS"/>
    <property type="match status" value="1"/>
</dbReference>
<evidence type="ECO:0000256" key="2">
    <source>
        <dbReference type="ARBA" id="ARBA00023125"/>
    </source>
</evidence>
<evidence type="ECO:0000256" key="1">
    <source>
        <dbReference type="ARBA" id="ARBA00023015"/>
    </source>
</evidence>
<organism evidence="5 6">
    <name type="scientific">Mucilaginibacter angelicae</name>
    <dbReference type="NCBI Taxonomy" id="869718"/>
    <lineage>
        <taxon>Bacteria</taxon>
        <taxon>Pseudomonadati</taxon>
        <taxon>Bacteroidota</taxon>
        <taxon>Sphingobacteriia</taxon>
        <taxon>Sphingobacteriales</taxon>
        <taxon>Sphingobacteriaceae</taxon>
        <taxon>Mucilaginibacter</taxon>
    </lineage>
</organism>
<protein>
    <submittedName>
        <fullName evidence="5">Helix-turn-helix domain-containing protein</fullName>
    </submittedName>
</protein>
<evidence type="ECO:0000256" key="3">
    <source>
        <dbReference type="ARBA" id="ARBA00023163"/>
    </source>
</evidence>
<dbReference type="InterPro" id="IPR050204">
    <property type="entry name" value="AraC_XylS_family_regulators"/>
</dbReference>
<dbReference type="SMART" id="SM00342">
    <property type="entry name" value="HTH_ARAC"/>
    <property type="match status" value="1"/>
</dbReference>
<sequence>MKLNIFAFMPINFFKHLVDQNGDHILRIIPPEHLKEIVEGFYVFKAEGNPRERELFFNDGYPVIALMQNRNENVRVSINGHTKCVGNAWVCGGVVRNIYCEPEFHFGDCLVIRFYAVTFFKLLGIHGDCFQKNQVFDFSEIAGPGFERFKEAYYHFTSIEERMKTVISFLSEKMGIYSYPKVLIDIQNYIDRHGKLTVRGILDGYTVRLNYKWLERNFKKHLGISPQSYLLIRRFLNAYMDLDSVTSKDLLQIAIDNGYYDDNHFIKDFRRFSGVPPKAYFNKTIKAFEPGPK</sequence>
<keyword evidence="6" id="KW-1185">Reference proteome</keyword>
<evidence type="ECO:0000259" key="4">
    <source>
        <dbReference type="PROSITE" id="PS01124"/>
    </source>
</evidence>
<dbReference type="Gene3D" id="1.10.10.60">
    <property type="entry name" value="Homeodomain-like"/>
    <property type="match status" value="1"/>
</dbReference>
<accession>A0ABV6L5S3</accession>
<dbReference type="Pfam" id="PF12833">
    <property type="entry name" value="HTH_18"/>
    <property type="match status" value="1"/>
</dbReference>
<keyword evidence="1" id="KW-0805">Transcription regulation</keyword>
<dbReference type="InterPro" id="IPR009057">
    <property type="entry name" value="Homeodomain-like_sf"/>
</dbReference>
<keyword evidence="3" id="KW-0804">Transcription</keyword>
<dbReference type="InterPro" id="IPR018060">
    <property type="entry name" value="HTH_AraC"/>
</dbReference>
<evidence type="ECO:0000313" key="5">
    <source>
        <dbReference type="EMBL" id="MFC0514820.1"/>
    </source>
</evidence>
<dbReference type="EMBL" id="JBHLTS010000021">
    <property type="protein sequence ID" value="MFC0514820.1"/>
    <property type="molecule type" value="Genomic_DNA"/>
</dbReference>
<dbReference type="SUPFAM" id="SSF46689">
    <property type="entry name" value="Homeodomain-like"/>
    <property type="match status" value="1"/>
</dbReference>
<dbReference type="Proteomes" id="UP001589828">
    <property type="component" value="Unassembled WGS sequence"/>
</dbReference>
<keyword evidence="2" id="KW-0238">DNA-binding</keyword>
<dbReference type="RefSeq" id="WP_377022663.1">
    <property type="nucleotide sequence ID" value="NZ_JBHLTS010000021.1"/>
</dbReference>
<evidence type="ECO:0000313" key="6">
    <source>
        <dbReference type="Proteomes" id="UP001589828"/>
    </source>
</evidence>
<proteinExistence type="predicted"/>
<reference evidence="5 6" key="1">
    <citation type="submission" date="2024-09" db="EMBL/GenBank/DDBJ databases">
        <authorList>
            <person name="Sun Q."/>
            <person name="Mori K."/>
        </authorList>
    </citation>
    <scope>NUCLEOTIDE SEQUENCE [LARGE SCALE GENOMIC DNA]</scope>
    <source>
        <strain evidence="5 6">NCAIM B.02415</strain>
    </source>
</reference>
<gene>
    <name evidence="5" type="ORF">ACFFGT_11445</name>
</gene>
<dbReference type="PROSITE" id="PS01124">
    <property type="entry name" value="HTH_ARAC_FAMILY_2"/>
    <property type="match status" value="1"/>
</dbReference>
<comment type="caution">
    <text evidence="5">The sequence shown here is derived from an EMBL/GenBank/DDBJ whole genome shotgun (WGS) entry which is preliminary data.</text>
</comment>
<name>A0ABV6L5S3_9SPHI</name>